<dbReference type="PATRIC" id="fig|190485.4.peg.4060"/>
<dbReference type="KEGG" id="xcc:XCC3791"/>
<evidence type="ECO:0000313" key="1">
    <source>
        <dbReference type="EMBL" id="AAM43037.1"/>
    </source>
</evidence>
<dbReference type="AlphaFoldDB" id="Q8P4B9"/>
<organism evidence="1 2">
    <name type="scientific">Xanthomonas campestris pv. campestris (strain ATCC 33913 / DSM 3586 / NCPPB 528 / LMG 568 / P 25)</name>
    <dbReference type="NCBI Taxonomy" id="190485"/>
    <lineage>
        <taxon>Bacteria</taxon>
        <taxon>Pseudomonadati</taxon>
        <taxon>Pseudomonadota</taxon>
        <taxon>Gammaproteobacteria</taxon>
        <taxon>Lysobacterales</taxon>
        <taxon>Lysobacteraceae</taxon>
        <taxon>Xanthomonas</taxon>
    </lineage>
</organism>
<protein>
    <recommendedName>
        <fullName evidence="3">VOC family protein</fullName>
    </recommendedName>
</protein>
<dbReference type="PANTHER" id="PTHR33990:SF1">
    <property type="entry name" value="PROTEIN YJDN"/>
    <property type="match status" value="1"/>
</dbReference>
<dbReference type="OrthoDB" id="9795306at2"/>
<dbReference type="Proteomes" id="UP000001010">
    <property type="component" value="Chromosome"/>
</dbReference>
<dbReference type="InterPro" id="IPR029068">
    <property type="entry name" value="Glyas_Bleomycin-R_OHBP_Dase"/>
</dbReference>
<accession>Q8P4B9</accession>
<dbReference type="PANTHER" id="PTHR33990">
    <property type="entry name" value="PROTEIN YJDN-RELATED"/>
    <property type="match status" value="1"/>
</dbReference>
<dbReference type="Gene3D" id="3.10.180.10">
    <property type="entry name" value="2,3-Dihydroxybiphenyl 1,2-Dioxygenase, domain 1"/>
    <property type="match status" value="1"/>
</dbReference>
<gene>
    <name evidence="1" type="ordered locus">XCC3791</name>
</gene>
<dbReference type="HOGENOM" id="CLU_1015466_0_0_6"/>
<dbReference type="SUPFAM" id="SSF54593">
    <property type="entry name" value="Glyoxalase/Bleomycin resistance protein/Dihydroxybiphenyl dioxygenase"/>
    <property type="match status" value="1"/>
</dbReference>
<evidence type="ECO:0000313" key="2">
    <source>
        <dbReference type="Proteomes" id="UP000001010"/>
    </source>
</evidence>
<dbReference type="STRING" id="190485.XCC3791"/>
<name>Q8P4B9_XANCP</name>
<reference evidence="1 2" key="1">
    <citation type="journal article" date="2002" name="Nature">
        <title>Comparison of the genomes of two Xanthomonas pathogens with differing host specificities.</title>
        <authorList>
            <person name="da Silva A.C."/>
            <person name="Ferro J.A."/>
            <person name="Reinach F.C."/>
            <person name="Farah C.S."/>
            <person name="Furlan L.R."/>
            <person name="Quaggio R.B."/>
            <person name="Monteiro-Vitorello C.B."/>
            <person name="Van Sluys M.A."/>
            <person name="Almeida N.F."/>
            <person name="Alves L.M."/>
            <person name="do Amaral A.M."/>
            <person name="Bertolini M.C."/>
            <person name="Camargo L.E."/>
            <person name="Camarotte G."/>
            <person name="Cannavan F."/>
            <person name="Cardozo J."/>
            <person name="Chambergo F."/>
            <person name="Ciapina L.P."/>
            <person name="Cicarelli R.M."/>
            <person name="Coutinho L.L."/>
            <person name="Cursino-Santos J.R."/>
            <person name="El-Dorry H."/>
            <person name="Faria J.B."/>
            <person name="Ferreira A.J."/>
            <person name="Ferreira R.C."/>
            <person name="Ferro M.I."/>
            <person name="Formighieri E.F."/>
            <person name="Franco M.C."/>
            <person name="Greggio C.C."/>
            <person name="Gruber A."/>
            <person name="Katsuyama A.M."/>
            <person name="Kishi L.T."/>
            <person name="Leite R.P."/>
            <person name="Lemos E.G."/>
            <person name="Lemos M.V."/>
            <person name="Locali E.C."/>
            <person name="Machado M.A."/>
            <person name="Madeira A.M."/>
            <person name="Martinez-Rossi N.M."/>
            <person name="Martins E.C."/>
            <person name="Meidanis J."/>
            <person name="Menck C.F."/>
            <person name="Miyaki C.Y."/>
            <person name="Moon D.H."/>
            <person name="Moreira L.M."/>
            <person name="Novo M.T."/>
            <person name="Okura V.K."/>
            <person name="Oliveira M.C."/>
            <person name="Oliveira V.R."/>
            <person name="Pereira H.A."/>
            <person name="Rossi A."/>
            <person name="Sena J.A."/>
            <person name="Silva C."/>
            <person name="de Souza R.F."/>
            <person name="Spinola L.A."/>
            <person name="Takita M.A."/>
            <person name="Tamura R.E."/>
            <person name="Teixeira E.C."/>
            <person name="Tezza R.I."/>
            <person name="Trindade dos Santos M."/>
            <person name="Truffi D."/>
            <person name="Tsai S.M."/>
            <person name="White F.F."/>
            <person name="Setubal J.C."/>
            <person name="Kitajima J.P."/>
        </authorList>
    </citation>
    <scope>NUCLEOTIDE SEQUENCE [LARGE SCALE GENOMIC DNA]</scope>
    <source>
        <strain evidence="2">ATCC 33913 / DSM 3586 / NCPPB 528 / LMG 568 / P 25</strain>
    </source>
</reference>
<evidence type="ECO:0008006" key="3">
    <source>
        <dbReference type="Google" id="ProtNLM"/>
    </source>
</evidence>
<dbReference type="EMBL" id="AE008922">
    <property type="protein sequence ID" value="AAM43037.1"/>
    <property type="molecule type" value="Genomic_DNA"/>
</dbReference>
<proteinExistence type="predicted"/>
<keyword evidence="2" id="KW-1185">Reference proteome</keyword>
<dbReference type="RefSeq" id="WP_011038872.1">
    <property type="nucleotide sequence ID" value="NC_003902.1"/>
</dbReference>
<dbReference type="EnsemblBacteria" id="AAM43037">
    <property type="protein sequence ID" value="AAM43037"/>
    <property type="gene ID" value="XCC3791"/>
</dbReference>
<sequence>MHVTPYLYFNGHCREAFAHYQRVLGGELMLMTYAQMPPDTRDDGCADVSAAAPDQVMHVTLAAGEAPLLMGSDMPPGQHAPGGSNIAVALNFDDNAEAERVFAALAEAARSVCLWRKPSGPSALACALTGSGSSGWSTDATSRVDPSRCARSQELPMHPQRAMDAHIVSLPLAIAFFRAMGLRLLPCNVCEDCLMLRGMCAVATVQCLAPMARMTQQPCTACSRASWSAQRTPSRVAAHTTPPAETLLQHRWQTQRTLARCGDADVLHNLCEPG</sequence>